<feature type="transmembrane region" description="Helical" evidence="10">
    <location>
        <begin position="427"/>
        <end position="446"/>
    </location>
</feature>
<organism evidence="12 13">
    <name type="scientific">Williamsia marianensis</name>
    <dbReference type="NCBI Taxonomy" id="85044"/>
    <lineage>
        <taxon>Bacteria</taxon>
        <taxon>Bacillati</taxon>
        <taxon>Actinomycetota</taxon>
        <taxon>Actinomycetes</taxon>
        <taxon>Mycobacteriales</taxon>
        <taxon>Nocardiaceae</taxon>
        <taxon>Williamsia</taxon>
    </lineage>
</organism>
<evidence type="ECO:0000256" key="2">
    <source>
        <dbReference type="ARBA" id="ARBA00022448"/>
    </source>
</evidence>
<feature type="region of interest" description="Disordered" evidence="9">
    <location>
        <begin position="643"/>
        <end position="666"/>
    </location>
</feature>
<feature type="transmembrane region" description="Helical" evidence="10">
    <location>
        <begin position="564"/>
        <end position="597"/>
    </location>
</feature>
<accession>A0A2G3PI69</accession>
<dbReference type="InterPro" id="IPR017871">
    <property type="entry name" value="ABC_transporter-like_CS"/>
</dbReference>
<keyword evidence="5" id="KW-0547">Nucleotide-binding</keyword>
<evidence type="ECO:0000256" key="10">
    <source>
        <dbReference type="SAM" id="Phobius"/>
    </source>
</evidence>
<dbReference type="CDD" id="cd06582">
    <property type="entry name" value="TM_PBP1_LivH_like"/>
    <property type="match status" value="1"/>
</dbReference>
<dbReference type="RefSeq" id="WP_099383883.1">
    <property type="nucleotide sequence ID" value="NZ_PEBD01000010.1"/>
</dbReference>
<dbReference type="SUPFAM" id="SSF52540">
    <property type="entry name" value="P-loop containing nucleoside triphosphate hydrolases"/>
    <property type="match status" value="1"/>
</dbReference>
<feature type="transmembrane region" description="Helical" evidence="10">
    <location>
        <begin position="325"/>
        <end position="343"/>
    </location>
</feature>
<evidence type="ECO:0000259" key="11">
    <source>
        <dbReference type="PROSITE" id="PS50893"/>
    </source>
</evidence>
<keyword evidence="4 10" id="KW-0812">Transmembrane</keyword>
<feature type="domain" description="ABC transporter" evidence="11">
    <location>
        <begin position="678"/>
        <end position="907"/>
    </location>
</feature>
<dbReference type="InterPro" id="IPR027417">
    <property type="entry name" value="P-loop_NTPase"/>
</dbReference>
<feature type="transmembrane region" description="Helical" evidence="10">
    <location>
        <begin position="77"/>
        <end position="100"/>
    </location>
</feature>
<keyword evidence="8 10" id="KW-0472">Membrane</keyword>
<proteinExistence type="predicted"/>
<dbReference type="PROSITE" id="PS50893">
    <property type="entry name" value="ABC_TRANSPORTER_2"/>
    <property type="match status" value="1"/>
</dbReference>
<dbReference type="InterPro" id="IPR003439">
    <property type="entry name" value="ABC_transporter-like_ATP-bd"/>
</dbReference>
<dbReference type="Proteomes" id="UP000225108">
    <property type="component" value="Unassembled WGS sequence"/>
</dbReference>
<dbReference type="EMBL" id="PEBD01000010">
    <property type="protein sequence ID" value="PHV65500.1"/>
    <property type="molecule type" value="Genomic_DNA"/>
</dbReference>
<name>A0A2G3PI69_WILMA</name>
<dbReference type="InterPro" id="IPR051120">
    <property type="entry name" value="ABC_AA/LPS_Transport"/>
</dbReference>
<dbReference type="PANTHER" id="PTHR45772:SF4">
    <property type="entry name" value="ABC TRANSPORTER ATP-BINDING PROTEIN"/>
    <property type="match status" value="1"/>
</dbReference>
<dbReference type="SMART" id="SM00382">
    <property type="entry name" value="AAA"/>
    <property type="match status" value="1"/>
</dbReference>
<feature type="transmembrane region" description="Helical" evidence="10">
    <location>
        <begin position="350"/>
        <end position="376"/>
    </location>
</feature>
<protein>
    <submittedName>
        <fullName evidence="12">ABC transporter</fullName>
    </submittedName>
</protein>
<feature type="transmembrane region" description="Helical" evidence="10">
    <location>
        <begin position="34"/>
        <end position="53"/>
    </location>
</feature>
<evidence type="ECO:0000256" key="3">
    <source>
        <dbReference type="ARBA" id="ARBA00022475"/>
    </source>
</evidence>
<dbReference type="Pfam" id="PF12399">
    <property type="entry name" value="BCA_ABC_TP_C"/>
    <property type="match status" value="1"/>
</dbReference>
<evidence type="ECO:0000256" key="1">
    <source>
        <dbReference type="ARBA" id="ARBA00004651"/>
    </source>
</evidence>
<evidence type="ECO:0000256" key="9">
    <source>
        <dbReference type="SAM" id="MobiDB-lite"/>
    </source>
</evidence>
<evidence type="ECO:0000256" key="7">
    <source>
        <dbReference type="ARBA" id="ARBA00022989"/>
    </source>
</evidence>
<evidence type="ECO:0000313" key="13">
    <source>
        <dbReference type="Proteomes" id="UP000225108"/>
    </source>
</evidence>
<dbReference type="InterPro" id="IPR001851">
    <property type="entry name" value="ABC_transp_permease"/>
</dbReference>
<dbReference type="PANTHER" id="PTHR45772">
    <property type="entry name" value="CONSERVED COMPONENT OF ABC TRANSPORTER FOR NATURAL AMINO ACIDS-RELATED"/>
    <property type="match status" value="1"/>
</dbReference>
<dbReference type="CDD" id="cd03219">
    <property type="entry name" value="ABC_Mj1267_LivG_branched"/>
    <property type="match status" value="1"/>
</dbReference>
<dbReference type="InterPro" id="IPR043428">
    <property type="entry name" value="LivM-like"/>
</dbReference>
<dbReference type="Pfam" id="PF02653">
    <property type="entry name" value="BPD_transp_2"/>
    <property type="match status" value="2"/>
</dbReference>
<reference evidence="12 13" key="1">
    <citation type="submission" date="2017-10" db="EMBL/GenBank/DDBJ databases">
        <title>The draft genome sequence of Williamsia sp. BULT 1.1 isolated from the semi-arid grassland soils from South Africa.</title>
        <authorList>
            <person name="Kabwe M.H."/>
            <person name="Govender N."/>
            <person name="Mutseka Lunga P."/>
            <person name="Vikram S."/>
            <person name="Makhalanyane T.P."/>
        </authorList>
    </citation>
    <scope>NUCLEOTIDE SEQUENCE [LARGE SCALE GENOMIC DNA]</scope>
    <source>
        <strain evidence="12 13">BULT 1.1</strain>
    </source>
</reference>
<feature type="transmembrane region" description="Helical" evidence="10">
    <location>
        <begin position="209"/>
        <end position="227"/>
    </location>
</feature>
<dbReference type="PROSITE" id="PS00211">
    <property type="entry name" value="ABC_TRANSPORTER_1"/>
    <property type="match status" value="1"/>
</dbReference>
<keyword evidence="7 10" id="KW-1133">Transmembrane helix</keyword>
<keyword evidence="3" id="KW-1003">Cell membrane</keyword>
<feature type="transmembrane region" description="Helical" evidence="10">
    <location>
        <begin position="233"/>
        <end position="266"/>
    </location>
</feature>
<comment type="subcellular location">
    <subcellularLocation>
        <location evidence="1">Cell membrane</location>
        <topology evidence="1">Multi-pass membrane protein</topology>
    </subcellularLocation>
</comment>
<feature type="transmembrane region" description="Helical" evidence="10">
    <location>
        <begin position="112"/>
        <end position="138"/>
    </location>
</feature>
<dbReference type="GO" id="GO:0015658">
    <property type="term" value="F:branched-chain amino acid transmembrane transporter activity"/>
    <property type="evidence" value="ECO:0007669"/>
    <property type="project" value="InterPro"/>
</dbReference>
<dbReference type="GO" id="GO:0016887">
    <property type="term" value="F:ATP hydrolysis activity"/>
    <property type="evidence" value="ECO:0007669"/>
    <property type="project" value="InterPro"/>
</dbReference>
<dbReference type="GO" id="GO:0005524">
    <property type="term" value="F:ATP binding"/>
    <property type="evidence" value="ECO:0007669"/>
    <property type="project" value="UniProtKB-KW"/>
</dbReference>
<evidence type="ECO:0000256" key="4">
    <source>
        <dbReference type="ARBA" id="ARBA00022692"/>
    </source>
</evidence>
<dbReference type="Gene3D" id="3.40.50.300">
    <property type="entry name" value="P-loop containing nucleotide triphosphate hydrolases"/>
    <property type="match status" value="1"/>
</dbReference>
<dbReference type="AlphaFoldDB" id="A0A2G3PI69"/>
<evidence type="ECO:0000256" key="8">
    <source>
        <dbReference type="ARBA" id="ARBA00023136"/>
    </source>
</evidence>
<evidence type="ECO:0000256" key="5">
    <source>
        <dbReference type="ARBA" id="ARBA00022741"/>
    </source>
</evidence>
<feature type="transmembrane region" description="Helical" evidence="10">
    <location>
        <begin position="396"/>
        <end position="420"/>
    </location>
</feature>
<feature type="transmembrane region" description="Helical" evidence="10">
    <location>
        <begin position="609"/>
        <end position="626"/>
    </location>
</feature>
<keyword evidence="6" id="KW-0067">ATP-binding</keyword>
<dbReference type="InterPro" id="IPR003593">
    <property type="entry name" value="AAA+_ATPase"/>
</dbReference>
<feature type="transmembrane region" description="Helical" evidence="10">
    <location>
        <begin position="287"/>
        <end position="305"/>
    </location>
</feature>
<comment type="caution">
    <text evidence="12">The sequence shown here is derived from an EMBL/GenBank/DDBJ whole genome shotgun (WGS) entry which is preliminary data.</text>
</comment>
<feature type="transmembrane region" description="Helical" evidence="10">
    <location>
        <begin position="481"/>
        <end position="501"/>
    </location>
</feature>
<feature type="transmembrane region" description="Helical" evidence="10">
    <location>
        <begin position="6"/>
        <end position="27"/>
    </location>
</feature>
<gene>
    <name evidence="12" type="ORF">CSW57_17240</name>
</gene>
<feature type="transmembrane region" description="Helical" evidence="10">
    <location>
        <begin position="158"/>
        <end position="177"/>
    </location>
</feature>
<dbReference type="Pfam" id="PF00005">
    <property type="entry name" value="ABC_tran"/>
    <property type="match status" value="1"/>
</dbReference>
<keyword evidence="2" id="KW-0813">Transport</keyword>
<feature type="transmembrane region" description="Helical" evidence="10">
    <location>
        <begin position="532"/>
        <end position="552"/>
    </location>
</feature>
<evidence type="ECO:0000256" key="6">
    <source>
        <dbReference type="ARBA" id="ARBA00022840"/>
    </source>
</evidence>
<dbReference type="InterPro" id="IPR032823">
    <property type="entry name" value="BCA_ABC_TP_C"/>
</dbReference>
<dbReference type="GO" id="GO:0005886">
    <property type="term" value="C:plasma membrane"/>
    <property type="evidence" value="ECO:0007669"/>
    <property type="project" value="UniProtKB-SubCell"/>
</dbReference>
<dbReference type="CDD" id="cd06581">
    <property type="entry name" value="TM_PBP1_LivM_like"/>
    <property type="match status" value="1"/>
</dbReference>
<sequence>MTEHFAYLFLGLGNGAVYAALGLALVMTFKSSGVVNFATGAVALYTTYTYGLLREGELLIPVPGFPSTIELGGELDLVPAVAISLVIAAALGALLYLVVFRPMRSAPVVAKAVASIGLMLAIQALLALRVGTTAVPVAPIFEPGVLSIGESQVPTDRIWLAVVIVALATVVALVYHFTRFGVATEAAAESEKGAFVTGLSPDRIAVSNWALSSVIAGLGGILIAPIVPLSPIAYTMFIVPALAAALVGNFSSMALAVAAGLGIGILQAEGTHLQSLYSWIPKSGVSEAIPLLLILVFLVVKGRPLPSRGGIVHQNLGRAPRPRRIWTPAVVATIIAVIALSATSGSYRGAIIATFIFAILGLSQVVVTGFAGQVSLAQLTLAGVGAFGLSVVNTELGIPFPFAPILAALMATVIGVVVGLPALRIRGLPFMVVTLALAVFLETFWFRNPSFNGGLEGSNFDAPSIFGIDLGIGAGENYPRVSFGILCLIIVVIAAVGVGLLRRSRLGSAMLAVRANERSAAAAGINVSRTKLAAFAIGSFLAGLSGTLLAYQQTLATADPFSVFAGIAIFAIIYTAGITSVSGALLAGVLAPGALLYIVLDRAFDFGDYYALASGVLLILTVMINPDGIAGRITSLVQRFSRSETPRAPAGETDASTTPTSGRLDAGTPVIDRDRTLLNVDSVSVQYGAVTAVSEVSFEVFDGEIVGLIGPNGAGKTTLIDAISGFASASGHITLDGTDVTDLAPHRRSRRGLGRTFQDVELYDDLSVRENVTVGARGGKASTSDESVDDVLGLLDLHSVADVTVASLSQGQRQLVSMARVLAGNPSVALLDEPAAGLDSNESRWLGERLRAVRNNGMTMLLVDHDMELVLSVCDRIIVLDLGKVIASGTPDAIRADEHVIRAYLGVPAGGRDTAEATSAAGLTEQKVIS</sequence>
<evidence type="ECO:0000313" key="12">
    <source>
        <dbReference type="EMBL" id="PHV65500.1"/>
    </source>
</evidence>